<protein>
    <submittedName>
        <fullName evidence="4">Formin-J-like</fullName>
    </submittedName>
</protein>
<dbReference type="OrthoDB" id="26518at2759"/>
<dbReference type="Proteomes" id="UP001059041">
    <property type="component" value="Linkage Group LG13"/>
</dbReference>
<gene>
    <name evidence="4" type="ORF">IRJ41_011368</name>
</gene>
<dbReference type="PROSITE" id="PS51444">
    <property type="entry name" value="FH2"/>
    <property type="match status" value="1"/>
</dbReference>
<feature type="compositionally biased region" description="Polar residues" evidence="2">
    <location>
        <begin position="778"/>
        <end position="792"/>
    </location>
</feature>
<feature type="domain" description="FH2" evidence="3">
    <location>
        <begin position="31"/>
        <end position="429"/>
    </location>
</feature>
<dbReference type="AlphaFoldDB" id="A0A9W7TQ37"/>
<sequence>MTAVPVPPPLIPPPPPQIPPPPPPAPASGLTRVDSGRKNRLRKLNWEQIPRERVEGRRSVWSGSLDEDKEVPIDLNSLDELFGQKEGGKLDRANSFRQSLLRCGSPQEITVDKVSLLDSKRSMNVGIFLRQLKIAACDILEDVRRGSGERYGAEKLSELCKLLPDKDEEARLKKFNGDRSLLPEADLFVLLLVELPSFRMRLDVMMLQQEFDLAVTSLCAAARCLGEAAGELLSCTELQYILRLVLKAGNYMNAGGYAGNAAGFRISSLLKLADTKANKPGMNLLHFVAMEVVKKNKDLLMFNSHLTHVSPASRLSEASVEEDLSRLQSRVADLRVKAQSDAEIEQQTRSFLEVVDVRLQEAQDEVESLQKTSKALMEFLCEDEKSFKLEEACHTFHCFCQRFQRAVRENTERELQEQRRAARERENVEKRRSLALCTGLEVERESDDLEHALQKSLRYTGGRRSLRRNMKSDNQQPPRDSVLKTQSLQNDTNTAETGQRMSEKEGQCLSTDSACGLQQVPAATPDTMKSHSRLNTRRVPCDGALVVLAESGITSQQQEAVNVLPLTGLSPNRVLKVEKRVQDASERLAQIVTDAPEDTEKKDKVNVLHKRSVNDTVAQSDIMPPTKARTDSSLVGETWLSSSPAETSPSLMENLEPRSPEREHVYPRVGEVLECHTLVRGLRSYESLSPAVVRPATNHCSKWKKEREAEERDGASSLHAKEDSPLVKTPTRGPTKRSLAPRGGPSNSSGIPRVRTKAEPIPSNSLSASHGSRPYPSRSASVRSTQVTSIQNELKHNAGVQPKTNVQSDTKQKRNASEAVKSKSHEQFVRGSPLRVSKRYAPISDPQTPNTLHSPTAATTAKTIRTAVVNAAKAKTAKRPGPKTPRPAPQPMWR</sequence>
<feature type="coiled-coil region" evidence="1">
    <location>
        <begin position="317"/>
        <end position="379"/>
    </location>
</feature>
<dbReference type="SMART" id="SM00498">
    <property type="entry name" value="FH2"/>
    <property type="match status" value="1"/>
</dbReference>
<dbReference type="Gene3D" id="1.20.58.2220">
    <property type="entry name" value="Formin, FH2 domain"/>
    <property type="match status" value="1"/>
</dbReference>
<dbReference type="PANTHER" id="PTHR46345:SF10">
    <property type="entry name" value="FORMIN-J"/>
    <property type="match status" value="1"/>
</dbReference>
<dbReference type="InterPro" id="IPR042201">
    <property type="entry name" value="FH2_Formin_sf"/>
</dbReference>
<feature type="region of interest" description="Disordered" evidence="2">
    <location>
        <begin position="623"/>
        <end position="663"/>
    </location>
</feature>
<feature type="compositionally biased region" description="Polar residues" evidence="2">
    <location>
        <begin position="472"/>
        <end position="500"/>
    </location>
</feature>
<feature type="compositionally biased region" description="Pro residues" evidence="2">
    <location>
        <begin position="882"/>
        <end position="894"/>
    </location>
</feature>
<dbReference type="EMBL" id="JAFHDT010000013">
    <property type="protein sequence ID" value="KAI7801402.1"/>
    <property type="molecule type" value="Genomic_DNA"/>
</dbReference>
<keyword evidence="5" id="KW-1185">Reference proteome</keyword>
<feature type="compositionally biased region" description="Pro residues" evidence="2">
    <location>
        <begin position="1"/>
        <end position="26"/>
    </location>
</feature>
<feature type="region of interest" description="Disordered" evidence="2">
    <location>
        <begin position="693"/>
        <end position="894"/>
    </location>
</feature>
<evidence type="ECO:0000256" key="2">
    <source>
        <dbReference type="SAM" id="MobiDB-lite"/>
    </source>
</evidence>
<feature type="compositionally biased region" description="Basic and acidic residues" evidence="2">
    <location>
        <begin position="810"/>
        <end position="828"/>
    </location>
</feature>
<dbReference type="PANTHER" id="PTHR46345">
    <property type="entry name" value="INVERTED FORMIN-2"/>
    <property type="match status" value="1"/>
</dbReference>
<feature type="region of interest" description="Disordered" evidence="2">
    <location>
        <begin position="460"/>
        <end position="510"/>
    </location>
</feature>
<dbReference type="Pfam" id="PF02181">
    <property type="entry name" value="FH2"/>
    <property type="match status" value="1"/>
</dbReference>
<comment type="caution">
    <text evidence="4">The sequence shown here is derived from an EMBL/GenBank/DDBJ whole genome shotgun (WGS) entry which is preliminary data.</text>
</comment>
<organism evidence="4 5">
    <name type="scientific">Triplophysa rosa</name>
    <name type="common">Cave loach</name>
    <dbReference type="NCBI Taxonomy" id="992332"/>
    <lineage>
        <taxon>Eukaryota</taxon>
        <taxon>Metazoa</taxon>
        <taxon>Chordata</taxon>
        <taxon>Craniata</taxon>
        <taxon>Vertebrata</taxon>
        <taxon>Euteleostomi</taxon>
        <taxon>Actinopterygii</taxon>
        <taxon>Neopterygii</taxon>
        <taxon>Teleostei</taxon>
        <taxon>Ostariophysi</taxon>
        <taxon>Cypriniformes</taxon>
        <taxon>Nemacheilidae</taxon>
        <taxon>Triplophysa</taxon>
    </lineage>
</organism>
<name>A0A9W7TQ37_TRIRA</name>
<feature type="compositionally biased region" description="Low complexity" evidence="2">
    <location>
        <begin position="856"/>
        <end position="874"/>
    </location>
</feature>
<feature type="compositionally biased region" description="Polar residues" evidence="2">
    <location>
        <begin position="845"/>
        <end position="854"/>
    </location>
</feature>
<proteinExistence type="predicted"/>
<feature type="compositionally biased region" description="Polar residues" evidence="2">
    <location>
        <begin position="631"/>
        <end position="651"/>
    </location>
</feature>
<accession>A0A9W7TQ37</accession>
<reference evidence="4" key="1">
    <citation type="submission" date="2021-02" db="EMBL/GenBank/DDBJ databases">
        <title>Comparative genomics reveals that relaxation of natural selection precedes convergent phenotypic evolution of cavefish.</title>
        <authorList>
            <person name="Peng Z."/>
        </authorList>
    </citation>
    <scope>NUCLEOTIDE SEQUENCE</scope>
    <source>
        <tissue evidence="4">Muscle</tissue>
    </source>
</reference>
<feature type="compositionally biased region" description="Basic and acidic residues" evidence="2">
    <location>
        <begin position="703"/>
        <end position="725"/>
    </location>
</feature>
<dbReference type="InterPro" id="IPR015425">
    <property type="entry name" value="FH2_Formin"/>
</dbReference>
<dbReference type="SUPFAM" id="SSF101447">
    <property type="entry name" value="Formin homology 2 domain (FH2 domain)"/>
    <property type="match status" value="1"/>
</dbReference>
<feature type="region of interest" description="Disordered" evidence="2">
    <location>
        <begin position="1"/>
        <end position="39"/>
    </location>
</feature>
<evidence type="ECO:0000313" key="5">
    <source>
        <dbReference type="Proteomes" id="UP001059041"/>
    </source>
</evidence>
<evidence type="ECO:0000313" key="4">
    <source>
        <dbReference type="EMBL" id="KAI7801402.1"/>
    </source>
</evidence>
<evidence type="ECO:0000256" key="1">
    <source>
        <dbReference type="SAM" id="Coils"/>
    </source>
</evidence>
<evidence type="ECO:0000259" key="3">
    <source>
        <dbReference type="PROSITE" id="PS51444"/>
    </source>
</evidence>
<keyword evidence="1" id="KW-0175">Coiled coil</keyword>